<reference evidence="2 3" key="1">
    <citation type="submission" date="2016-10" db="EMBL/GenBank/DDBJ databases">
        <authorList>
            <person name="de Groot N.N."/>
        </authorList>
    </citation>
    <scope>NUCLEOTIDE SEQUENCE [LARGE SCALE GENOMIC DNA]</scope>
    <source>
        <strain evidence="2 3">DSM 28010</strain>
    </source>
</reference>
<dbReference type="EMBL" id="FNEB01000004">
    <property type="protein sequence ID" value="SDI67288.1"/>
    <property type="molecule type" value="Genomic_DNA"/>
</dbReference>
<feature type="transmembrane region" description="Helical" evidence="1">
    <location>
        <begin position="20"/>
        <end position="38"/>
    </location>
</feature>
<accession>A0A1G8MGY9</accession>
<keyword evidence="1" id="KW-0812">Transmembrane</keyword>
<dbReference type="STRING" id="490829.SAMN05421850_104188"/>
<dbReference type="AlphaFoldDB" id="A0A1G8MGY9"/>
<keyword evidence="3" id="KW-1185">Reference proteome</keyword>
<name>A0A1G8MGY9_9RHOB</name>
<dbReference type="RefSeq" id="WP_090028624.1">
    <property type="nucleotide sequence ID" value="NZ_FNEB01000004.1"/>
</dbReference>
<sequence length="59" mass="6190">MLKLAKRFLRDESGAVTVDWVVLTAAVVGLATIAYIGIEDQTELLSADAAANIASEIGQ</sequence>
<evidence type="ECO:0000256" key="1">
    <source>
        <dbReference type="SAM" id="Phobius"/>
    </source>
</evidence>
<proteinExistence type="predicted"/>
<keyword evidence="1" id="KW-0472">Membrane</keyword>
<evidence type="ECO:0000313" key="3">
    <source>
        <dbReference type="Proteomes" id="UP000199340"/>
    </source>
</evidence>
<organism evidence="2 3">
    <name type="scientific">Lutimaribacter saemankumensis</name>
    <dbReference type="NCBI Taxonomy" id="490829"/>
    <lineage>
        <taxon>Bacteria</taxon>
        <taxon>Pseudomonadati</taxon>
        <taxon>Pseudomonadota</taxon>
        <taxon>Alphaproteobacteria</taxon>
        <taxon>Rhodobacterales</taxon>
        <taxon>Roseobacteraceae</taxon>
        <taxon>Lutimaribacter</taxon>
    </lineage>
</organism>
<protein>
    <recommendedName>
        <fullName evidence="4">Flp pilus assembly protein, pilin Flp</fullName>
    </recommendedName>
</protein>
<gene>
    <name evidence="2" type="ORF">SAMN05421850_104188</name>
</gene>
<keyword evidence="1" id="KW-1133">Transmembrane helix</keyword>
<dbReference type="Proteomes" id="UP000199340">
    <property type="component" value="Unassembled WGS sequence"/>
</dbReference>
<evidence type="ECO:0000313" key="2">
    <source>
        <dbReference type="EMBL" id="SDI67288.1"/>
    </source>
</evidence>
<evidence type="ECO:0008006" key="4">
    <source>
        <dbReference type="Google" id="ProtNLM"/>
    </source>
</evidence>